<keyword evidence="2" id="KW-1185">Reference proteome</keyword>
<name>A0A1S8DIW6_9GAMM</name>
<reference evidence="1 2" key="1">
    <citation type="submission" date="2017-01" db="EMBL/GenBank/DDBJ databases">
        <title>Draft genome sequence of Pseudomonas pachastrellae type strain CCUG 46540T from a deep sea.</title>
        <authorList>
            <person name="Gomila M."/>
            <person name="Mulet M."/>
            <person name="Lalucat J."/>
            <person name="Garcia-Valdes E."/>
        </authorList>
    </citation>
    <scope>NUCLEOTIDE SEQUENCE [LARGE SCALE GENOMIC DNA]</scope>
    <source>
        <strain evidence="1 2">CCUG 46540</strain>
    </source>
</reference>
<organism evidence="1 2">
    <name type="scientific">Halopseudomonas pachastrellae</name>
    <dbReference type="NCBI Taxonomy" id="254161"/>
    <lineage>
        <taxon>Bacteria</taxon>
        <taxon>Pseudomonadati</taxon>
        <taxon>Pseudomonadota</taxon>
        <taxon>Gammaproteobacteria</taxon>
        <taxon>Pseudomonadales</taxon>
        <taxon>Pseudomonadaceae</taxon>
        <taxon>Halopseudomonas</taxon>
    </lineage>
</organism>
<dbReference type="EMBL" id="MUBC01000014">
    <property type="protein sequence ID" value="ONM44327.1"/>
    <property type="molecule type" value="Genomic_DNA"/>
</dbReference>
<sequence length="141" mass="15472">MTRIKISAGGFDFIAECHPDAPDTVAAFLSLLPYHQKLIHVRWSGEGAWVPLGDYQLKNGEQPIGFENHTSHPSVGDVLFYPGGYSETEIIMAYGACSFSSKLGQLAGNHFLTIIEGRENLRALGMKTLWEGAQDISFELA</sequence>
<dbReference type="Pfam" id="PF12903">
    <property type="entry name" value="DUF3830"/>
    <property type="match status" value="1"/>
</dbReference>
<dbReference type="Gene3D" id="2.40.100.20">
    <property type="match status" value="1"/>
</dbReference>
<dbReference type="STRING" id="254161.SAMN05216256_10685"/>
<dbReference type="InterPro" id="IPR024532">
    <property type="entry name" value="DUF3830"/>
</dbReference>
<dbReference type="AlphaFoldDB" id="A0A1S8DIW6"/>
<evidence type="ECO:0000313" key="1">
    <source>
        <dbReference type="EMBL" id="ONM44327.1"/>
    </source>
</evidence>
<dbReference type="Proteomes" id="UP000242847">
    <property type="component" value="Unassembled WGS sequence"/>
</dbReference>
<gene>
    <name evidence="1" type="ORF">BXT89_07860</name>
</gene>
<comment type="caution">
    <text evidence="1">The sequence shown here is derived from an EMBL/GenBank/DDBJ whole genome shotgun (WGS) entry which is preliminary data.</text>
</comment>
<accession>A0A1S8DIW6</accession>
<dbReference type="OrthoDB" id="5518270at2"/>
<proteinExistence type="predicted"/>
<protein>
    <submittedName>
        <fullName evidence="1">Cyclophilin-like superfamily protein</fullName>
    </submittedName>
</protein>
<evidence type="ECO:0000313" key="2">
    <source>
        <dbReference type="Proteomes" id="UP000242847"/>
    </source>
</evidence>
<dbReference type="RefSeq" id="WP_083726420.1">
    <property type="nucleotide sequence ID" value="NZ_FOUD01000006.1"/>
</dbReference>